<evidence type="ECO:0000313" key="2">
    <source>
        <dbReference type="Proteomes" id="UP000632273"/>
    </source>
</evidence>
<sequence>MPTVTGRSDAAPYLTTIALERGHTLIADEPTDLGGLDLGPTPGELLAASLSACTCITLRMYAARKQWPLQSIEATVTFERDERHVITSLEIVLQLHGDLGPEQLQRLLKVAEQCPIHKTLTGAVPITTQLGS</sequence>
<name>A0ABQ1UTJ5_9BACT</name>
<dbReference type="Gene3D" id="3.30.300.20">
    <property type="match status" value="1"/>
</dbReference>
<comment type="caution">
    <text evidence="1">The sequence shown here is derived from an EMBL/GenBank/DDBJ whole genome shotgun (WGS) entry which is preliminary data.</text>
</comment>
<proteinExistence type="predicted"/>
<reference evidence="2" key="1">
    <citation type="journal article" date="2019" name="Int. J. Syst. Evol. Microbiol.">
        <title>The Global Catalogue of Microorganisms (GCM) 10K type strain sequencing project: providing services to taxonomists for standard genome sequencing and annotation.</title>
        <authorList>
            <consortium name="The Broad Institute Genomics Platform"/>
            <consortium name="The Broad Institute Genome Sequencing Center for Infectious Disease"/>
            <person name="Wu L."/>
            <person name="Ma J."/>
        </authorList>
    </citation>
    <scope>NUCLEOTIDE SEQUENCE [LARGE SCALE GENOMIC DNA]</scope>
    <source>
        <strain evidence="2">CGMCC 1.15197</strain>
    </source>
</reference>
<dbReference type="Proteomes" id="UP000632273">
    <property type="component" value="Unassembled WGS sequence"/>
</dbReference>
<dbReference type="InterPro" id="IPR003718">
    <property type="entry name" value="OsmC/Ohr_fam"/>
</dbReference>
<organism evidence="1 2">
    <name type="scientific">Hymenobacter cavernae</name>
    <dbReference type="NCBI Taxonomy" id="2044852"/>
    <lineage>
        <taxon>Bacteria</taxon>
        <taxon>Pseudomonadati</taxon>
        <taxon>Bacteroidota</taxon>
        <taxon>Cytophagia</taxon>
        <taxon>Cytophagales</taxon>
        <taxon>Hymenobacteraceae</taxon>
        <taxon>Hymenobacter</taxon>
    </lineage>
</organism>
<dbReference type="PANTHER" id="PTHR39624:SF2">
    <property type="entry name" value="OSMC-LIKE PROTEIN"/>
    <property type="match status" value="1"/>
</dbReference>
<dbReference type="EMBL" id="BMHT01000009">
    <property type="protein sequence ID" value="GGF26226.1"/>
    <property type="molecule type" value="Genomic_DNA"/>
</dbReference>
<dbReference type="RefSeq" id="WP_188816069.1">
    <property type="nucleotide sequence ID" value="NZ_BMHT01000009.1"/>
</dbReference>
<dbReference type="SUPFAM" id="SSF82784">
    <property type="entry name" value="OsmC-like"/>
    <property type="match status" value="1"/>
</dbReference>
<keyword evidence="2" id="KW-1185">Reference proteome</keyword>
<protein>
    <recommendedName>
        <fullName evidence="3">OsmC family peroxiredoxin</fullName>
    </recommendedName>
</protein>
<gene>
    <name evidence="1" type="ORF">GCM10011383_42190</name>
</gene>
<evidence type="ECO:0008006" key="3">
    <source>
        <dbReference type="Google" id="ProtNLM"/>
    </source>
</evidence>
<dbReference type="InterPro" id="IPR036102">
    <property type="entry name" value="OsmC/Ohrsf"/>
</dbReference>
<dbReference type="InterPro" id="IPR015946">
    <property type="entry name" value="KH_dom-like_a/b"/>
</dbReference>
<evidence type="ECO:0000313" key="1">
    <source>
        <dbReference type="EMBL" id="GGF26226.1"/>
    </source>
</evidence>
<dbReference type="Pfam" id="PF02566">
    <property type="entry name" value="OsmC"/>
    <property type="match status" value="1"/>
</dbReference>
<dbReference type="PANTHER" id="PTHR39624">
    <property type="entry name" value="PROTEIN INVOLVED IN RIMO-MEDIATED BETA-METHYLTHIOLATION OF RIBOSOMAL PROTEIN S12 YCAO"/>
    <property type="match status" value="1"/>
</dbReference>
<accession>A0ABQ1UTJ5</accession>